<proteinExistence type="predicted"/>
<protein>
    <submittedName>
        <fullName evidence="2">Uncharacterized protein</fullName>
    </submittedName>
</protein>
<evidence type="ECO:0000313" key="3">
    <source>
        <dbReference type="Proteomes" id="UP001302321"/>
    </source>
</evidence>
<keyword evidence="3" id="KW-1185">Reference proteome</keyword>
<comment type="caution">
    <text evidence="2">The sequence shown here is derived from an EMBL/GenBank/DDBJ whole genome shotgun (WGS) entry which is preliminary data.</text>
</comment>
<dbReference type="AlphaFoldDB" id="A0AAN6VVT6"/>
<feature type="non-terminal residue" evidence="2">
    <location>
        <position position="81"/>
    </location>
</feature>
<feature type="non-terminal residue" evidence="2">
    <location>
        <position position="1"/>
    </location>
</feature>
<evidence type="ECO:0000256" key="1">
    <source>
        <dbReference type="SAM" id="MobiDB-lite"/>
    </source>
</evidence>
<gene>
    <name evidence="2" type="ORF">QBC36DRAFT_147551</name>
</gene>
<reference evidence="2" key="2">
    <citation type="submission" date="2023-05" db="EMBL/GenBank/DDBJ databases">
        <authorList>
            <consortium name="Lawrence Berkeley National Laboratory"/>
            <person name="Steindorff A."/>
            <person name="Hensen N."/>
            <person name="Bonometti L."/>
            <person name="Westerberg I."/>
            <person name="Brannstrom I.O."/>
            <person name="Guillou S."/>
            <person name="Cros-Aarteil S."/>
            <person name="Calhoun S."/>
            <person name="Haridas S."/>
            <person name="Kuo A."/>
            <person name="Mondo S."/>
            <person name="Pangilinan J."/>
            <person name="Riley R."/>
            <person name="Labutti K."/>
            <person name="Andreopoulos B."/>
            <person name="Lipzen A."/>
            <person name="Chen C."/>
            <person name="Yanf M."/>
            <person name="Daum C."/>
            <person name="Ng V."/>
            <person name="Clum A."/>
            <person name="Ohm R."/>
            <person name="Martin F."/>
            <person name="Silar P."/>
            <person name="Natvig D."/>
            <person name="Lalanne C."/>
            <person name="Gautier V."/>
            <person name="Ament-Velasquez S.L."/>
            <person name="Kruys A."/>
            <person name="Hutchinson M.I."/>
            <person name="Powell A.J."/>
            <person name="Barry K."/>
            <person name="Miller A.N."/>
            <person name="Grigoriev I.V."/>
            <person name="Debuchy R."/>
            <person name="Gladieux P."/>
            <person name="Thoren M.H."/>
            <person name="Johannesson H."/>
        </authorList>
    </citation>
    <scope>NUCLEOTIDE SEQUENCE</scope>
    <source>
        <strain evidence="2">CBS 892.96</strain>
    </source>
</reference>
<feature type="region of interest" description="Disordered" evidence="1">
    <location>
        <begin position="53"/>
        <end position="81"/>
    </location>
</feature>
<reference evidence="2" key="1">
    <citation type="journal article" date="2023" name="Mol. Phylogenet. Evol.">
        <title>Genome-scale phylogeny and comparative genomics of the fungal order Sordariales.</title>
        <authorList>
            <person name="Hensen N."/>
            <person name="Bonometti L."/>
            <person name="Westerberg I."/>
            <person name="Brannstrom I.O."/>
            <person name="Guillou S."/>
            <person name="Cros-Aarteil S."/>
            <person name="Calhoun S."/>
            <person name="Haridas S."/>
            <person name="Kuo A."/>
            <person name="Mondo S."/>
            <person name="Pangilinan J."/>
            <person name="Riley R."/>
            <person name="LaButti K."/>
            <person name="Andreopoulos B."/>
            <person name="Lipzen A."/>
            <person name="Chen C."/>
            <person name="Yan M."/>
            <person name="Daum C."/>
            <person name="Ng V."/>
            <person name="Clum A."/>
            <person name="Steindorff A."/>
            <person name="Ohm R.A."/>
            <person name="Martin F."/>
            <person name="Silar P."/>
            <person name="Natvig D.O."/>
            <person name="Lalanne C."/>
            <person name="Gautier V."/>
            <person name="Ament-Velasquez S.L."/>
            <person name="Kruys A."/>
            <person name="Hutchinson M.I."/>
            <person name="Powell A.J."/>
            <person name="Barry K."/>
            <person name="Miller A.N."/>
            <person name="Grigoriev I.V."/>
            <person name="Debuchy R."/>
            <person name="Gladieux P."/>
            <person name="Hiltunen Thoren M."/>
            <person name="Johannesson H."/>
        </authorList>
    </citation>
    <scope>NUCLEOTIDE SEQUENCE</scope>
    <source>
        <strain evidence="2">CBS 892.96</strain>
    </source>
</reference>
<name>A0AAN6VVT6_9PEZI</name>
<dbReference type="Proteomes" id="UP001302321">
    <property type="component" value="Unassembled WGS sequence"/>
</dbReference>
<evidence type="ECO:0000313" key="2">
    <source>
        <dbReference type="EMBL" id="KAK4170699.1"/>
    </source>
</evidence>
<sequence length="81" mass="9092">INRALKSAARAVVPVWRTTPLGALFRESGTPPAEVALAHARISMATRFKSLDHRHPLVLRTRPAPEPVRRGPRRRLPEKQT</sequence>
<accession>A0AAN6VVT6</accession>
<dbReference type="EMBL" id="MU866826">
    <property type="protein sequence ID" value="KAK4170699.1"/>
    <property type="molecule type" value="Genomic_DNA"/>
</dbReference>
<organism evidence="2 3">
    <name type="scientific">Triangularia setosa</name>
    <dbReference type="NCBI Taxonomy" id="2587417"/>
    <lineage>
        <taxon>Eukaryota</taxon>
        <taxon>Fungi</taxon>
        <taxon>Dikarya</taxon>
        <taxon>Ascomycota</taxon>
        <taxon>Pezizomycotina</taxon>
        <taxon>Sordariomycetes</taxon>
        <taxon>Sordariomycetidae</taxon>
        <taxon>Sordariales</taxon>
        <taxon>Podosporaceae</taxon>
        <taxon>Triangularia</taxon>
    </lineage>
</organism>